<dbReference type="AlphaFoldDB" id="A0AAE1WFT5"/>
<evidence type="ECO:0000256" key="1">
    <source>
        <dbReference type="SAM" id="MobiDB-lite"/>
    </source>
</evidence>
<dbReference type="PANTHER" id="PTHR33179:SF9">
    <property type="entry name" value="OS01G0278000 PROTEIN"/>
    <property type="match status" value="1"/>
</dbReference>
<feature type="region of interest" description="Disordered" evidence="1">
    <location>
        <begin position="65"/>
        <end position="109"/>
    </location>
</feature>
<dbReference type="GO" id="GO:0005516">
    <property type="term" value="F:calmodulin binding"/>
    <property type="evidence" value="ECO:0007669"/>
    <property type="project" value="TreeGrafter"/>
</dbReference>
<reference evidence="4" key="1">
    <citation type="submission" date="2020-06" db="EMBL/GenBank/DDBJ databases">
        <authorList>
            <person name="Li T."/>
            <person name="Hu X."/>
            <person name="Zhang T."/>
            <person name="Song X."/>
            <person name="Zhang H."/>
            <person name="Dai N."/>
            <person name="Sheng W."/>
            <person name="Hou X."/>
            <person name="Wei L."/>
        </authorList>
    </citation>
    <scope>NUCLEOTIDE SEQUENCE</scope>
    <source>
        <strain evidence="4">K16</strain>
        <tissue evidence="4">Leaf</tissue>
    </source>
</reference>
<keyword evidence="2" id="KW-1133">Transmembrane helix</keyword>
<dbReference type="GO" id="GO:0005634">
    <property type="term" value="C:nucleus"/>
    <property type="evidence" value="ECO:0007669"/>
    <property type="project" value="TreeGrafter"/>
</dbReference>
<keyword evidence="2" id="KW-0472">Membrane</keyword>
<evidence type="ECO:0000256" key="2">
    <source>
        <dbReference type="SAM" id="Phobius"/>
    </source>
</evidence>
<organism evidence="4 5">
    <name type="scientific">Sesamum angolense</name>
    <dbReference type="NCBI Taxonomy" id="2727404"/>
    <lineage>
        <taxon>Eukaryota</taxon>
        <taxon>Viridiplantae</taxon>
        <taxon>Streptophyta</taxon>
        <taxon>Embryophyta</taxon>
        <taxon>Tracheophyta</taxon>
        <taxon>Spermatophyta</taxon>
        <taxon>Magnoliopsida</taxon>
        <taxon>eudicotyledons</taxon>
        <taxon>Gunneridae</taxon>
        <taxon>Pentapetalae</taxon>
        <taxon>asterids</taxon>
        <taxon>lamiids</taxon>
        <taxon>Lamiales</taxon>
        <taxon>Pedaliaceae</taxon>
        <taxon>Sesamum</taxon>
    </lineage>
</organism>
<evidence type="ECO:0000313" key="4">
    <source>
        <dbReference type="EMBL" id="KAK4392557.1"/>
    </source>
</evidence>
<protein>
    <submittedName>
        <fullName evidence="4">Calmodulin-binding protein 25</fullName>
    </submittedName>
</protein>
<feature type="transmembrane region" description="Helical" evidence="2">
    <location>
        <begin position="209"/>
        <end position="226"/>
    </location>
</feature>
<gene>
    <name evidence="4" type="ORF">Sango_2033500</name>
</gene>
<feature type="domain" description="VQ" evidence="3">
    <location>
        <begin position="109"/>
        <end position="130"/>
    </location>
</feature>
<name>A0AAE1WFT5_9LAMI</name>
<evidence type="ECO:0000313" key="5">
    <source>
        <dbReference type="Proteomes" id="UP001289374"/>
    </source>
</evidence>
<dbReference type="EMBL" id="JACGWL010000011">
    <property type="protein sequence ID" value="KAK4392557.1"/>
    <property type="molecule type" value="Genomic_DNA"/>
</dbReference>
<keyword evidence="2" id="KW-0812">Transmembrane</keyword>
<dbReference type="InterPro" id="IPR039609">
    <property type="entry name" value="VQ_15/22"/>
</dbReference>
<keyword evidence="5" id="KW-1185">Reference proteome</keyword>
<dbReference type="InterPro" id="IPR008889">
    <property type="entry name" value="VQ"/>
</dbReference>
<feature type="compositionally biased region" description="Basic residues" evidence="1">
    <location>
        <begin position="97"/>
        <end position="107"/>
    </location>
</feature>
<proteinExistence type="predicted"/>
<dbReference type="Pfam" id="PF05678">
    <property type="entry name" value="VQ"/>
    <property type="match status" value="1"/>
</dbReference>
<sequence>MASYDNLTTIEQPWSFRPAFAADAWISDVFTKENDAITKALQNSFTSTTTTSDVFSPGMVDSLFAKPDVTPTPSGGSENDAPVSKLQRRSVAPSGRVTKRKSRKSKRAATTTFIAADPENFRQMVQQVTGVKFGGLNVQLPVAPVWSTPDPSNPLQPGGGLPTLDTSAFLLDGSVSSLVSQPFAAVGDGGAAATERYFDSFCSFPTLESWAIASFGATAILILIFFSRKK</sequence>
<reference evidence="4" key="2">
    <citation type="journal article" date="2024" name="Plant">
        <title>Genomic evolution and insights into agronomic trait innovations of Sesamum species.</title>
        <authorList>
            <person name="Miao H."/>
            <person name="Wang L."/>
            <person name="Qu L."/>
            <person name="Liu H."/>
            <person name="Sun Y."/>
            <person name="Le M."/>
            <person name="Wang Q."/>
            <person name="Wei S."/>
            <person name="Zheng Y."/>
            <person name="Lin W."/>
            <person name="Duan Y."/>
            <person name="Cao H."/>
            <person name="Xiong S."/>
            <person name="Wang X."/>
            <person name="Wei L."/>
            <person name="Li C."/>
            <person name="Ma Q."/>
            <person name="Ju M."/>
            <person name="Zhao R."/>
            <person name="Li G."/>
            <person name="Mu C."/>
            <person name="Tian Q."/>
            <person name="Mei H."/>
            <person name="Zhang T."/>
            <person name="Gao T."/>
            <person name="Zhang H."/>
        </authorList>
    </citation>
    <scope>NUCLEOTIDE SEQUENCE</scope>
    <source>
        <strain evidence="4">K16</strain>
    </source>
</reference>
<comment type="caution">
    <text evidence="4">The sequence shown here is derived from an EMBL/GenBank/DDBJ whole genome shotgun (WGS) entry which is preliminary data.</text>
</comment>
<dbReference type="PANTHER" id="PTHR33179">
    <property type="entry name" value="VQ MOTIF-CONTAINING PROTEIN"/>
    <property type="match status" value="1"/>
</dbReference>
<evidence type="ECO:0000259" key="3">
    <source>
        <dbReference type="Pfam" id="PF05678"/>
    </source>
</evidence>
<accession>A0AAE1WFT5</accession>
<dbReference type="GO" id="GO:0006970">
    <property type="term" value="P:response to osmotic stress"/>
    <property type="evidence" value="ECO:0007669"/>
    <property type="project" value="TreeGrafter"/>
</dbReference>
<dbReference type="Proteomes" id="UP001289374">
    <property type="component" value="Unassembled WGS sequence"/>
</dbReference>